<keyword evidence="6" id="KW-1185">Reference proteome</keyword>
<feature type="domain" description="ZP" evidence="4">
    <location>
        <begin position="561"/>
        <end position="875"/>
    </location>
</feature>
<dbReference type="Proteomes" id="UP000694565">
    <property type="component" value="Unplaced"/>
</dbReference>
<dbReference type="InterPro" id="IPR058876">
    <property type="entry name" value="Ig-like_ZP"/>
</dbReference>
<dbReference type="PANTHER" id="PTHR47130">
    <property type="entry name" value="SI:DKEY-19B23.11-RELATED"/>
    <property type="match status" value="1"/>
</dbReference>
<dbReference type="Pfam" id="PF00100">
    <property type="entry name" value="Zona_pellucida"/>
    <property type="match status" value="1"/>
</dbReference>
<dbReference type="Gene3D" id="2.60.40.4100">
    <property type="entry name" value="Zona pellucida, ZP-C domain"/>
    <property type="match status" value="1"/>
</dbReference>
<feature type="chain" id="PRO_5045784926" description="ZP domain-containing protein" evidence="3">
    <location>
        <begin position="17"/>
        <end position="903"/>
    </location>
</feature>
<evidence type="ECO:0000313" key="5">
    <source>
        <dbReference type="Ensembl" id="ENSCLMP00005024212.1"/>
    </source>
</evidence>
<keyword evidence="3" id="KW-0732">Signal</keyword>
<dbReference type="InterPro" id="IPR001507">
    <property type="entry name" value="ZP_dom"/>
</dbReference>
<proteinExistence type="predicted"/>
<sequence>MHCMLILLISVVNIEAQKKPSININSKCLGNIMRVDVGPLGGNLLEVSVVYNNSAILLTSSLASQCGLSVKMDQLGNAMIFASLQNCFAQNLDDESFTTTLHLRLHGNRVVEDELFQVAETCHYTAWASREIVCERNYMEVSVKRSAPGDSSRPKQPFSGDEQLGDPRRAATKRLMDAGFRIKTVVFFTPEEKIMTVTEAQRQGYGISNTPTRLVLRSPITSPETYTRHVAGVPMTVLTTSTIFEKQWLATQIYAGAACPILEGSVSFTQHSLSWFLPRQIDPLIFSGQFKLLEVHMGVDGQRLDAAEIADRRYSLSVNDVYIIIEIPVGAVGGHFKSLVQNGQYLTTYTIEPMLELLWAEDATHEDIRYKVLLPITTPLLSRPPQVIDNTVPEEQIFKMIFGPFCSDVALKNITFPTEVLSIADCSARGLKVLEHMSPKSCSKVFTLEVPFTYRGVVQMKEIGITVYSLHLTFGLLVLPEFAPFAHIAYLETQLALKVPPSVTGGCDYQNFYVLVKYGTHGFNFQTLVGKQMLTSGLAQQYSFMDNGTHFSFTVPFSAHDAAIEAIEASSIRSRLDVSLRNPDTNKNIQEFSVACSFMSTLTGWLGEKYIFLMPHSRILMLEPPLFRRPHLWSNIHRWPLCPFYLYWELLWNNQKGKLLLNVTLVFLPNIMMYENEIALPDLEIKGDSKTDEPEYELKVACYYDINTNHAVAFNNKPRTSKLYAENAMGELQFEMRLALDDSYSTFYRVDADPIAKYLQEPLYFEVELMKSKNPEVSLELVSCWATEDDRTSLPKWDLVINGCANSKDPNQVIFHPVFPDARVQYPSNFKRFEIPMFGFAKDNLSRQVFVHCDVVVCDARSAVDRACNVQCSNKADGIKGQKRAVSEVYGIKHVSSGPIFMS</sequence>
<dbReference type="PANTHER" id="PTHR47130:SF3">
    <property type="entry name" value="ZONA PELLUCIDA PROTEIN"/>
    <property type="match status" value="1"/>
</dbReference>
<reference evidence="5" key="2">
    <citation type="submission" date="2025-09" db="UniProtKB">
        <authorList>
            <consortium name="Ensembl"/>
        </authorList>
    </citation>
    <scope>IDENTIFICATION</scope>
</reference>
<dbReference type="InterPro" id="IPR055355">
    <property type="entry name" value="ZP-C"/>
</dbReference>
<evidence type="ECO:0000313" key="6">
    <source>
        <dbReference type="Proteomes" id="UP000694565"/>
    </source>
</evidence>
<evidence type="ECO:0000256" key="3">
    <source>
        <dbReference type="SAM" id="SignalP"/>
    </source>
</evidence>
<dbReference type="AlphaFoldDB" id="A0A8C2ZA14"/>
<dbReference type="InterPro" id="IPR042235">
    <property type="entry name" value="ZP-C_dom"/>
</dbReference>
<evidence type="ECO:0000256" key="1">
    <source>
        <dbReference type="ARBA" id="ARBA00023157"/>
    </source>
</evidence>
<dbReference type="GeneTree" id="ENSGT00940000163503"/>
<feature type="region of interest" description="Disordered" evidence="2">
    <location>
        <begin position="144"/>
        <end position="168"/>
    </location>
</feature>
<evidence type="ECO:0000256" key="2">
    <source>
        <dbReference type="SAM" id="MobiDB-lite"/>
    </source>
</evidence>
<dbReference type="SMART" id="SM00241">
    <property type="entry name" value="ZP"/>
    <property type="match status" value="1"/>
</dbReference>
<reference evidence="5" key="1">
    <citation type="submission" date="2025-08" db="UniProtKB">
        <authorList>
            <consortium name="Ensembl"/>
        </authorList>
    </citation>
    <scope>IDENTIFICATION</scope>
</reference>
<keyword evidence="1" id="KW-1015">Disulfide bond</keyword>
<dbReference type="Pfam" id="PF26562">
    <property type="entry name" value="Ig-like"/>
    <property type="match status" value="1"/>
</dbReference>
<evidence type="ECO:0000259" key="4">
    <source>
        <dbReference type="PROSITE" id="PS51034"/>
    </source>
</evidence>
<name>A0A8C2ZA14_CYCLU</name>
<accession>A0A8C2ZA14</accession>
<protein>
    <recommendedName>
        <fullName evidence="4">ZP domain-containing protein</fullName>
    </recommendedName>
</protein>
<dbReference type="Ensembl" id="ENSCLMT00005025322.1">
    <property type="protein sequence ID" value="ENSCLMP00005024212.1"/>
    <property type="gene ID" value="ENSCLMG00005011964.1"/>
</dbReference>
<feature type="signal peptide" evidence="3">
    <location>
        <begin position="1"/>
        <end position="16"/>
    </location>
</feature>
<organism evidence="5 6">
    <name type="scientific">Cyclopterus lumpus</name>
    <name type="common">Lumpsucker</name>
    <dbReference type="NCBI Taxonomy" id="8103"/>
    <lineage>
        <taxon>Eukaryota</taxon>
        <taxon>Metazoa</taxon>
        <taxon>Chordata</taxon>
        <taxon>Craniata</taxon>
        <taxon>Vertebrata</taxon>
        <taxon>Euteleostomi</taxon>
        <taxon>Actinopterygii</taxon>
        <taxon>Neopterygii</taxon>
        <taxon>Teleostei</taxon>
        <taxon>Neoteleostei</taxon>
        <taxon>Acanthomorphata</taxon>
        <taxon>Eupercaria</taxon>
        <taxon>Perciformes</taxon>
        <taxon>Cottioidei</taxon>
        <taxon>Cottales</taxon>
        <taxon>Cyclopteridae</taxon>
        <taxon>Cyclopterus</taxon>
    </lineage>
</organism>
<dbReference type="PROSITE" id="PS51034">
    <property type="entry name" value="ZP_2"/>
    <property type="match status" value="1"/>
</dbReference>